<evidence type="ECO:0000256" key="2">
    <source>
        <dbReference type="ARBA" id="ARBA00023015"/>
    </source>
</evidence>
<evidence type="ECO:0000256" key="1">
    <source>
        <dbReference type="ARBA" id="ARBA00010641"/>
    </source>
</evidence>
<dbReference type="InterPro" id="IPR013249">
    <property type="entry name" value="RNA_pol_sigma70_r4_t2"/>
</dbReference>
<keyword evidence="4" id="KW-0804">Transcription</keyword>
<dbReference type="Gene3D" id="1.10.10.10">
    <property type="entry name" value="Winged helix-like DNA-binding domain superfamily/Winged helix DNA-binding domain"/>
    <property type="match status" value="1"/>
</dbReference>
<dbReference type="InParanoid" id="A0A1I1WC13"/>
<reference evidence="7 8" key="1">
    <citation type="submission" date="2016-10" db="EMBL/GenBank/DDBJ databases">
        <authorList>
            <person name="de Groot N.N."/>
        </authorList>
    </citation>
    <scope>NUCLEOTIDE SEQUENCE [LARGE SCALE GENOMIC DNA]</scope>
    <source>
        <strain evidence="7 8">DSM 19012</strain>
    </source>
</reference>
<keyword evidence="8" id="KW-1185">Reference proteome</keyword>
<evidence type="ECO:0000256" key="4">
    <source>
        <dbReference type="ARBA" id="ARBA00023163"/>
    </source>
</evidence>
<dbReference type="PANTHER" id="PTHR43133:SF46">
    <property type="entry name" value="RNA POLYMERASE SIGMA-70 FACTOR ECF SUBFAMILY"/>
    <property type="match status" value="1"/>
</dbReference>
<dbReference type="GO" id="GO:0016987">
    <property type="term" value="F:sigma factor activity"/>
    <property type="evidence" value="ECO:0007669"/>
    <property type="project" value="UniProtKB-KW"/>
</dbReference>
<dbReference type="OrthoDB" id="1121921at2"/>
<keyword evidence="3" id="KW-0731">Sigma factor</keyword>
<gene>
    <name evidence="7" type="ORF">SAMN05444380_10435</name>
</gene>
<dbReference type="GO" id="GO:0003677">
    <property type="term" value="F:DNA binding"/>
    <property type="evidence" value="ECO:0007669"/>
    <property type="project" value="InterPro"/>
</dbReference>
<evidence type="ECO:0000313" key="7">
    <source>
        <dbReference type="EMBL" id="SFD92529.1"/>
    </source>
</evidence>
<dbReference type="SUPFAM" id="SSF88659">
    <property type="entry name" value="Sigma3 and sigma4 domains of RNA polymerase sigma factors"/>
    <property type="match status" value="1"/>
</dbReference>
<dbReference type="Proteomes" id="UP000181976">
    <property type="component" value="Unassembled WGS sequence"/>
</dbReference>
<dbReference type="InterPro" id="IPR036388">
    <property type="entry name" value="WH-like_DNA-bd_sf"/>
</dbReference>
<evidence type="ECO:0000313" key="8">
    <source>
        <dbReference type="Proteomes" id="UP000181976"/>
    </source>
</evidence>
<keyword evidence="2" id="KW-0805">Transcription regulation</keyword>
<dbReference type="SUPFAM" id="SSF88946">
    <property type="entry name" value="Sigma2 domain of RNA polymerase sigma factors"/>
    <property type="match status" value="1"/>
</dbReference>
<proteinExistence type="inferred from homology"/>
<dbReference type="InterPro" id="IPR014284">
    <property type="entry name" value="RNA_pol_sigma-70_dom"/>
</dbReference>
<dbReference type="InterPro" id="IPR007627">
    <property type="entry name" value="RNA_pol_sigma70_r2"/>
</dbReference>
<dbReference type="RefSeq" id="WP_010528164.1">
    <property type="nucleotide sequence ID" value="NZ_AFSL01000073.1"/>
</dbReference>
<accession>A0A1I1WC13</accession>
<dbReference type="GO" id="GO:0006352">
    <property type="term" value="P:DNA-templated transcription initiation"/>
    <property type="evidence" value="ECO:0007669"/>
    <property type="project" value="InterPro"/>
</dbReference>
<dbReference type="PANTHER" id="PTHR43133">
    <property type="entry name" value="RNA POLYMERASE ECF-TYPE SIGMA FACTO"/>
    <property type="match status" value="1"/>
</dbReference>
<dbReference type="InterPro" id="IPR013325">
    <property type="entry name" value="RNA_pol_sigma_r2"/>
</dbReference>
<dbReference type="Gene3D" id="1.10.1740.10">
    <property type="match status" value="1"/>
</dbReference>
<feature type="domain" description="RNA polymerase sigma factor 70 region 4 type 2" evidence="6">
    <location>
        <begin position="122"/>
        <end position="172"/>
    </location>
</feature>
<dbReference type="AlphaFoldDB" id="A0A1I1WC13"/>
<comment type="similarity">
    <text evidence="1">Belongs to the sigma-70 factor family. ECF subfamily.</text>
</comment>
<dbReference type="InterPro" id="IPR013324">
    <property type="entry name" value="RNA_pol_sigma_r3/r4-like"/>
</dbReference>
<dbReference type="Pfam" id="PF08281">
    <property type="entry name" value="Sigma70_r4_2"/>
    <property type="match status" value="1"/>
</dbReference>
<dbReference type="InterPro" id="IPR039425">
    <property type="entry name" value="RNA_pol_sigma-70-like"/>
</dbReference>
<sequence length="178" mass="20777">MADDKKLWMKFKQGNNSALSTIYNQHADFLYHFGLKFTSDEAIVLDAIHDLFLTLIKSRENLGNTDNIRLYLLKAFRRQILKMLKGAGRYSSIDTANSSSDEISFSIEEEILERETIEARNESLYKAVRSLKSRQQEILYYKFTCGLKYEEICEIMDVPYDTARQLVSRAIQILRKKL</sequence>
<dbReference type="EMBL" id="FONA01000004">
    <property type="protein sequence ID" value="SFD92529.1"/>
    <property type="molecule type" value="Genomic_DNA"/>
</dbReference>
<evidence type="ECO:0000259" key="6">
    <source>
        <dbReference type="Pfam" id="PF08281"/>
    </source>
</evidence>
<dbReference type="CDD" id="cd06171">
    <property type="entry name" value="Sigma70_r4"/>
    <property type="match status" value="1"/>
</dbReference>
<protein>
    <submittedName>
        <fullName evidence="7">RNA polymerase sigma factor, sigma-70 family</fullName>
    </submittedName>
</protein>
<dbReference type="eggNOG" id="COG1595">
    <property type="taxonomic scope" value="Bacteria"/>
</dbReference>
<evidence type="ECO:0000259" key="5">
    <source>
        <dbReference type="Pfam" id="PF04542"/>
    </source>
</evidence>
<dbReference type="NCBIfam" id="TIGR02937">
    <property type="entry name" value="sigma70-ECF"/>
    <property type="match status" value="1"/>
</dbReference>
<name>A0A1I1WC13_9BACT</name>
<feature type="domain" description="RNA polymerase sigma-70 region 2" evidence="5">
    <location>
        <begin position="22"/>
        <end position="89"/>
    </location>
</feature>
<dbReference type="Pfam" id="PF04542">
    <property type="entry name" value="Sigma70_r2"/>
    <property type="match status" value="1"/>
</dbReference>
<dbReference type="STRING" id="385682.SAMN05444380_10435"/>
<organism evidence="7 8">
    <name type="scientific">Thermophagus xiamenensis</name>
    <dbReference type="NCBI Taxonomy" id="385682"/>
    <lineage>
        <taxon>Bacteria</taxon>
        <taxon>Pseudomonadati</taxon>
        <taxon>Bacteroidota</taxon>
        <taxon>Bacteroidia</taxon>
        <taxon>Marinilabiliales</taxon>
        <taxon>Marinilabiliaceae</taxon>
        <taxon>Thermophagus</taxon>
    </lineage>
</organism>
<evidence type="ECO:0000256" key="3">
    <source>
        <dbReference type="ARBA" id="ARBA00023082"/>
    </source>
</evidence>